<dbReference type="GO" id="GO:0034386">
    <property type="term" value="F:4-aminobutyrate:2-oxoglutarate transaminase activity"/>
    <property type="evidence" value="ECO:0007669"/>
    <property type="project" value="UniProtKB-EC"/>
</dbReference>
<dbReference type="InterPro" id="IPR005814">
    <property type="entry name" value="Aminotrans_3"/>
</dbReference>
<comment type="catalytic activity">
    <reaction evidence="14">
        <text>4-aminobutanoate + 2-oxoglutarate = succinate semialdehyde + L-glutamate</text>
        <dbReference type="Rhea" id="RHEA:23352"/>
        <dbReference type="ChEBI" id="CHEBI:16810"/>
        <dbReference type="ChEBI" id="CHEBI:29985"/>
        <dbReference type="ChEBI" id="CHEBI:57706"/>
        <dbReference type="ChEBI" id="CHEBI:59888"/>
        <dbReference type="EC" id="2.6.1.19"/>
    </reaction>
</comment>
<evidence type="ECO:0000256" key="6">
    <source>
        <dbReference type="ARBA" id="ARBA00012912"/>
    </source>
</evidence>
<sequence length="396" mass="43609">YTEDGRKILDMASGIATNALGHCHPKVIAAAEKQLHTLIHAGHNILYYEPYTTLMEKLVEKTGNKYKVYFSNSGAEANEGAMKLAKYATQRPVIISMKNAFHGRTMATATITTSNAAYRKNYEPMMPSVYFAEYPYLFRTPYKMEDGKCPKEYFTQFDEIFKKIVDPSMVAAIMMEPVQGEGGYVVPPVEWLKYVRELCDKHGIMLIFDEVQTGFGRTGNLYAWQTLGVEPDIFTSAKAIAGGLPLSAVFGKKEIMDKWAKGAHGGTYGGNPVSCAASLAVLEELYEGGVLENVKKMGEVVRGKFYDLQKKYDVIGDVRGLGLMNAIEFVKPEDNAPDGALCAAVQAEALKRDLLLLNCGADHNNIRLIPPLNVDEATLDTVFQIIDESIAAALKG</sequence>
<dbReference type="PIRSF" id="PIRSF000521">
    <property type="entry name" value="Transaminase_4ab_Lys_Orn"/>
    <property type="match status" value="1"/>
</dbReference>
<dbReference type="PANTHER" id="PTHR11986">
    <property type="entry name" value="AMINOTRANSFERASE CLASS III"/>
    <property type="match status" value="1"/>
</dbReference>
<comment type="cofactor">
    <cofactor evidence="2">
        <name>pyridoxal 5'-phosphate</name>
        <dbReference type="ChEBI" id="CHEBI:597326"/>
    </cofactor>
</comment>
<evidence type="ECO:0000256" key="8">
    <source>
        <dbReference type="ARBA" id="ARBA00022679"/>
    </source>
</evidence>
<comment type="caution">
    <text evidence="17">The sequence shown here is derived from an EMBL/GenBank/DDBJ whole genome shotgun (WGS) entry which is preliminary data.</text>
</comment>
<comment type="pathway">
    <text evidence="3">Amino-acid degradation; 4-aminobutanoate degradation.</text>
</comment>
<evidence type="ECO:0000256" key="4">
    <source>
        <dbReference type="ARBA" id="ARBA00008954"/>
    </source>
</evidence>
<dbReference type="GO" id="GO:0030170">
    <property type="term" value="F:pyridoxal phosphate binding"/>
    <property type="evidence" value="ECO:0007669"/>
    <property type="project" value="InterPro"/>
</dbReference>
<evidence type="ECO:0000256" key="16">
    <source>
        <dbReference type="RuleBase" id="RU003560"/>
    </source>
</evidence>
<reference evidence="17" key="1">
    <citation type="submission" date="2020-08" db="EMBL/GenBank/DDBJ databases">
        <title>Genome public.</title>
        <authorList>
            <person name="Liu C."/>
            <person name="Sun Q."/>
        </authorList>
    </citation>
    <scope>NUCLEOTIDE SEQUENCE</scope>
    <source>
        <strain evidence="17">NSJ-23</strain>
    </source>
</reference>
<dbReference type="RefSeq" id="WP_186853522.1">
    <property type="nucleotide sequence ID" value="NZ_JACOPO010000021.1"/>
</dbReference>
<protein>
    <recommendedName>
        <fullName evidence="12">(S)-3-amino-2-methylpropionate transaminase</fullName>
        <ecNumber evidence="6">2.6.1.19</ecNumber>
        <ecNumber evidence="5">2.6.1.22</ecNumber>
    </recommendedName>
    <alternativeName>
        <fullName evidence="13">GABA aminotransferase</fullName>
    </alternativeName>
    <alternativeName>
        <fullName evidence="11">Gamma-amino-N-butyrate transaminase</fullName>
    </alternativeName>
    <alternativeName>
        <fullName evidence="15">Glutamate:succinic semialdehyde transaminase</fullName>
    </alternativeName>
    <alternativeName>
        <fullName evidence="10">L-AIBAT</fullName>
    </alternativeName>
</protein>
<evidence type="ECO:0000313" key="18">
    <source>
        <dbReference type="Proteomes" id="UP000628736"/>
    </source>
</evidence>
<dbReference type="Proteomes" id="UP000628736">
    <property type="component" value="Unassembled WGS sequence"/>
</dbReference>
<proteinExistence type="inferred from homology"/>
<dbReference type="Gene3D" id="3.40.640.10">
    <property type="entry name" value="Type I PLP-dependent aspartate aminotransferase-like (Major domain)"/>
    <property type="match status" value="1"/>
</dbReference>
<evidence type="ECO:0000256" key="3">
    <source>
        <dbReference type="ARBA" id="ARBA00005176"/>
    </source>
</evidence>
<dbReference type="CDD" id="cd00610">
    <property type="entry name" value="OAT_like"/>
    <property type="match status" value="1"/>
</dbReference>
<feature type="non-terminal residue" evidence="17">
    <location>
        <position position="1"/>
    </location>
</feature>
<comment type="similarity">
    <text evidence="4 16">Belongs to the class-III pyridoxal-phosphate-dependent aminotransferase family.</text>
</comment>
<dbReference type="GO" id="GO:0042802">
    <property type="term" value="F:identical protein binding"/>
    <property type="evidence" value="ECO:0007669"/>
    <property type="project" value="TreeGrafter"/>
</dbReference>
<dbReference type="InterPro" id="IPR050103">
    <property type="entry name" value="Class-III_PLP-dep_AT"/>
</dbReference>
<dbReference type="Pfam" id="PF00202">
    <property type="entry name" value="Aminotran_3"/>
    <property type="match status" value="1"/>
</dbReference>
<dbReference type="SUPFAM" id="SSF53383">
    <property type="entry name" value="PLP-dependent transferases"/>
    <property type="match status" value="1"/>
</dbReference>
<evidence type="ECO:0000256" key="12">
    <source>
        <dbReference type="ARBA" id="ARBA00030857"/>
    </source>
</evidence>
<evidence type="ECO:0000256" key="2">
    <source>
        <dbReference type="ARBA" id="ARBA00001933"/>
    </source>
</evidence>
<dbReference type="InterPro" id="IPR049704">
    <property type="entry name" value="Aminotrans_3_PPA_site"/>
</dbReference>
<accession>A0A8J6M995</accession>
<evidence type="ECO:0000256" key="10">
    <source>
        <dbReference type="ARBA" id="ARBA00029760"/>
    </source>
</evidence>
<evidence type="ECO:0000256" key="9">
    <source>
        <dbReference type="ARBA" id="ARBA00022898"/>
    </source>
</evidence>
<dbReference type="EMBL" id="JACOPO010000021">
    <property type="protein sequence ID" value="MBC5723832.1"/>
    <property type="molecule type" value="Genomic_DNA"/>
</dbReference>
<evidence type="ECO:0000256" key="5">
    <source>
        <dbReference type="ARBA" id="ARBA00012876"/>
    </source>
</evidence>
<evidence type="ECO:0000313" key="17">
    <source>
        <dbReference type="EMBL" id="MBC5723832.1"/>
    </source>
</evidence>
<dbReference type="InterPro" id="IPR015424">
    <property type="entry name" value="PyrdxlP-dep_Trfase"/>
</dbReference>
<dbReference type="InterPro" id="IPR015422">
    <property type="entry name" value="PyrdxlP-dep_Trfase_small"/>
</dbReference>
<keyword evidence="9 16" id="KW-0663">Pyridoxal phosphate</keyword>
<evidence type="ECO:0000256" key="13">
    <source>
        <dbReference type="ARBA" id="ARBA00031787"/>
    </source>
</evidence>
<dbReference type="EC" id="2.6.1.19" evidence="6"/>
<dbReference type="FunFam" id="3.40.640.10:FF:000013">
    <property type="entry name" value="4-aminobutyrate aminotransferase"/>
    <property type="match status" value="1"/>
</dbReference>
<dbReference type="Gene3D" id="3.90.1150.10">
    <property type="entry name" value="Aspartate Aminotransferase, domain 1"/>
    <property type="match status" value="1"/>
</dbReference>
<dbReference type="PROSITE" id="PS00600">
    <property type="entry name" value="AA_TRANSFER_CLASS_3"/>
    <property type="match status" value="1"/>
</dbReference>
<dbReference type="EC" id="2.6.1.22" evidence="5"/>
<keyword evidence="7 17" id="KW-0032">Aminotransferase</keyword>
<keyword evidence="18" id="KW-1185">Reference proteome</keyword>
<dbReference type="GO" id="GO:0047298">
    <property type="term" value="F:(S)-3-amino-2-methylpropionate transaminase activity"/>
    <property type="evidence" value="ECO:0007669"/>
    <property type="project" value="UniProtKB-EC"/>
</dbReference>
<evidence type="ECO:0000256" key="7">
    <source>
        <dbReference type="ARBA" id="ARBA00022576"/>
    </source>
</evidence>
<dbReference type="AlphaFoldDB" id="A0A8J6M995"/>
<name>A0A8J6M995_9FIRM</name>
<keyword evidence="8" id="KW-0808">Transferase</keyword>
<comment type="catalytic activity">
    <reaction evidence="1">
        <text>(S)-3-amino-2-methylpropanoate + 2-oxoglutarate = 2-methyl-3-oxopropanoate + L-glutamate</text>
        <dbReference type="Rhea" id="RHEA:13993"/>
        <dbReference type="ChEBI" id="CHEBI:16810"/>
        <dbReference type="ChEBI" id="CHEBI:29985"/>
        <dbReference type="ChEBI" id="CHEBI:57700"/>
        <dbReference type="ChEBI" id="CHEBI:58655"/>
        <dbReference type="EC" id="2.6.1.22"/>
    </reaction>
</comment>
<dbReference type="InterPro" id="IPR015421">
    <property type="entry name" value="PyrdxlP-dep_Trfase_major"/>
</dbReference>
<evidence type="ECO:0000256" key="15">
    <source>
        <dbReference type="ARBA" id="ARBA00050054"/>
    </source>
</evidence>
<gene>
    <name evidence="17" type="ORF">H8S11_13615</name>
</gene>
<dbReference type="PANTHER" id="PTHR11986:SF79">
    <property type="entry name" value="ACETYLORNITHINE AMINOTRANSFERASE, MITOCHONDRIAL"/>
    <property type="match status" value="1"/>
</dbReference>
<evidence type="ECO:0000256" key="11">
    <source>
        <dbReference type="ARBA" id="ARBA00030204"/>
    </source>
</evidence>
<organism evidence="17 18">
    <name type="scientific">Flintibacter hominis</name>
    <dbReference type="NCBI Taxonomy" id="2763048"/>
    <lineage>
        <taxon>Bacteria</taxon>
        <taxon>Bacillati</taxon>
        <taxon>Bacillota</taxon>
        <taxon>Clostridia</taxon>
        <taxon>Eubacteriales</taxon>
        <taxon>Flintibacter</taxon>
    </lineage>
</organism>
<evidence type="ECO:0000256" key="1">
    <source>
        <dbReference type="ARBA" id="ARBA00001750"/>
    </source>
</evidence>
<evidence type="ECO:0000256" key="14">
    <source>
        <dbReference type="ARBA" id="ARBA00048021"/>
    </source>
</evidence>